<evidence type="ECO:0000256" key="2">
    <source>
        <dbReference type="SAM" id="MobiDB-lite"/>
    </source>
</evidence>
<dbReference type="PANTHER" id="PTHR16255">
    <property type="entry name" value="REQUIRED FOR MEIOTIC NUCLEAR DIVISION PROTEIN 1 HOMOLOG"/>
    <property type="match status" value="1"/>
</dbReference>
<sequence length="373" mass="42642">MEGEDSSKNTLRTRLLGRNPTPNLPKPSSKANSDATKMQMKLPAQKRIKEKSKVMPLPVTKDEQGTTIDALNLEIPQDREVELERSTGTIRIYCTAEKLDRSILIESIAKRCGDDMKWFEDEVLHTRYRRNILDAPKGSVFFFDYGVMVTWGLDVEDDKDLRENVLNPSEVESLPVALVEEDEFSFIYTFKEKPCIVNDTIMLHPNPKEEVVTQIAVSHALAQSAKLAVFEDRLSITVDGIIHIPEQLATKGKVAMTGKDIAMLSGKLFLQRSAVNLLSSVLDTPDFFWDAEDHLQVLYKCTYEYLEIESRTEVLNSRFSVMHDLLDMLRDYEHNAHSTRLEWIVIWLIMVEVLVSFIEGGMALFWSTEDHNL</sequence>
<dbReference type="GO" id="GO:0005739">
    <property type="term" value="C:mitochondrion"/>
    <property type="evidence" value="ECO:0007669"/>
    <property type="project" value="UniProtKB-ARBA"/>
</dbReference>
<proteinExistence type="inferred from homology"/>
<gene>
    <name evidence="5" type="ORF">PSAL00342_LOCUS4442</name>
</gene>
<keyword evidence="3" id="KW-0812">Transmembrane</keyword>
<feature type="domain" description="DUF155" evidence="4">
    <location>
        <begin position="140"/>
        <end position="316"/>
    </location>
</feature>
<organism evidence="5">
    <name type="scientific">Picocystis salinarum</name>
    <dbReference type="NCBI Taxonomy" id="88271"/>
    <lineage>
        <taxon>Eukaryota</taxon>
        <taxon>Viridiplantae</taxon>
        <taxon>Chlorophyta</taxon>
        <taxon>Picocystophyceae</taxon>
        <taxon>Picocystales</taxon>
        <taxon>Picocystaceae</taxon>
        <taxon>Picocystis</taxon>
    </lineage>
</organism>
<keyword evidence="3" id="KW-0472">Membrane</keyword>
<dbReference type="PANTHER" id="PTHR16255:SF1">
    <property type="entry name" value="REQUIRED FOR MEIOTIC NUCLEAR DIVISION PROTEIN 1 HOMOLOG"/>
    <property type="match status" value="1"/>
</dbReference>
<dbReference type="InterPro" id="IPR003734">
    <property type="entry name" value="DUF155"/>
</dbReference>
<dbReference type="InterPro" id="IPR051624">
    <property type="entry name" value="RMD1/Sad1-interacting"/>
</dbReference>
<reference evidence="5" key="1">
    <citation type="submission" date="2021-01" db="EMBL/GenBank/DDBJ databases">
        <authorList>
            <person name="Corre E."/>
            <person name="Pelletier E."/>
            <person name="Niang G."/>
            <person name="Scheremetjew M."/>
            <person name="Finn R."/>
            <person name="Kale V."/>
            <person name="Holt S."/>
            <person name="Cochrane G."/>
            <person name="Meng A."/>
            <person name="Brown T."/>
            <person name="Cohen L."/>
        </authorList>
    </citation>
    <scope>NUCLEOTIDE SEQUENCE</scope>
    <source>
        <strain evidence="5">CCMP1897</strain>
    </source>
</reference>
<feature type="region of interest" description="Disordered" evidence="2">
    <location>
        <begin position="1"/>
        <end position="44"/>
    </location>
</feature>
<protein>
    <recommendedName>
        <fullName evidence="4">DUF155 domain-containing protein</fullName>
    </recommendedName>
</protein>
<keyword evidence="3" id="KW-1133">Transmembrane helix</keyword>
<feature type="transmembrane region" description="Helical" evidence="3">
    <location>
        <begin position="343"/>
        <end position="366"/>
    </location>
</feature>
<evidence type="ECO:0000256" key="3">
    <source>
        <dbReference type="SAM" id="Phobius"/>
    </source>
</evidence>
<dbReference type="AlphaFoldDB" id="A0A7S3XE61"/>
<name>A0A7S3XE61_9CHLO</name>
<evidence type="ECO:0000256" key="1">
    <source>
        <dbReference type="ARBA" id="ARBA00008306"/>
    </source>
</evidence>
<dbReference type="Pfam" id="PF02582">
    <property type="entry name" value="DUF155"/>
    <property type="match status" value="1"/>
</dbReference>
<comment type="similarity">
    <text evidence="1">Belongs to the RMD1/sif2 family.</text>
</comment>
<evidence type="ECO:0000259" key="4">
    <source>
        <dbReference type="Pfam" id="PF02582"/>
    </source>
</evidence>
<accession>A0A7S3XE61</accession>
<dbReference type="EMBL" id="HBIS01004914">
    <property type="protein sequence ID" value="CAE0610607.1"/>
    <property type="molecule type" value="Transcribed_RNA"/>
</dbReference>
<evidence type="ECO:0000313" key="5">
    <source>
        <dbReference type="EMBL" id="CAE0610607.1"/>
    </source>
</evidence>